<gene>
    <name evidence="5" type="ORF">CX676_10450</name>
</gene>
<feature type="modified residue" description="4-aspartylphosphate" evidence="2">
    <location>
        <position position="37"/>
    </location>
</feature>
<accession>A0A2H5F408</accession>
<keyword evidence="1" id="KW-0378">Hydrolase</keyword>
<feature type="domain" description="Response regulatory" evidence="4">
    <location>
        <begin position="1"/>
        <end position="104"/>
    </location>
</feature>
<keyword evidence="3" id="KW-0175">Coiled coil</keyword>
<protein>
    <submittedName>
        <fullName evidence="5">Fused response regulator/phosphatase</fullName>
    </submittedName>
</protein>
<name>A0A2H5F408_9RHOB</name>
<dbReference type="Gene3D" id="3.60.40.10">
    <property type="entry name" value="PPM-type phosphatase domain"/>
    <property type="match status" value="1"/>
</dbReference>
<dbReference type="SMART" id="SM00448">
    <property type="entry name" value="REC"/>
    <property type="match status" value="1"/>
</dbReference>
<dbReference type="SUPFAM" id="SSF81606">
    <property type="entry name" value="PP2C-like"/>
    <property type="match status" value="1"/>
</dbReference>
<dbReference type="OrthoDB" id="9811749at2"/>
<dbReference type="InterPro" id="IPR011006">
    <property type="entry name" value="CheY-like_superfamily"/>
</dbReference>
<evidence type="ECO:0000259" key="4">
    <source>
        <dbReference type="PROSITE" id="PS50110"/>
    </source>
</evidence>
<keyword evidence="6" id="KW-1185">Reference proteome</keyword>
<evidence type="ECO:0000313" key="6">
    <source>
        <dbReference type="Proteomes" id="UP000234530"/>
    </source>
</evidence>
<dbReference type="Proteomes" id="UP000234530">
    <property type="component" value="Chromosome"/>
</dbReference>
<dbReference type="InterPro" id="IPR001789">
    <property type="entry name" value="Sig_transdc_resp-reg_receiver"/>
</dbReference>
<dbReference type="GO" id="GO:0016791">
    <property type="term" value="F:phosphatase activity"/>
    <property type="evidence" value="ECO:0007669"/>
    <property type="project" value="TreeGrafter"/>
</dbReference>
<dbReference type="KEGG" id="pzh:CX676_10450"/>
<dbReference type="PROSITE" id="PS50110">
    <property type="entry name" value="RESPONSE_REGULATORY"/>
    <property type="match status" value="1"/>
</dbReference>
<dbReference type="SUPFAM" id="SSF52172">
    <property type="entry name" value="CheY-like"/>
    <property type="match status" value="1"/>
</dbReference>
<evidence type="ECO:0000256" key="1">
    <source>
        <dbReference type="ARBA" id="ARBA00022801"/>
    </source>
</evidence>
<dbReference type="CDD" id="cd17574">
    <property type="entry name" value="REC_OmpR"/>
    <property type="match status" value="1"/>
</dbReference>
<dbReference type="SMART" id="SM00331">
    <property type="entry name" value="PP2C_SIG"/>
    <property type="match status" value="1"/>
</dbReference>
<keyword evidence="2" id="KW-0597">Phosphoprotein</keyword>
<dbReference type="InterPro" id="IPR001932">
    <property type="entry name" value="PPM-type_phosphatase-like_dom"/>
</dbReference>
<dbReference type="AlphaFoldDB" id="A0A2H5F408"/>
<dbReference type="Gene3D" id="3.40.50.2300">
    <property type="match status" value="1"/>
</dbReference>
<dbReference type="PANTHER" id="PTHR43156:SF2">
    <property type="entry name" value="STAGE II SPORULATION PROTEIN E"/>
    <property type="match status" value="1"/>
</dbReference>
<evidence type="ECO:0000256" key="2">
    <source>
        <dbReference type="PROSITE-ProRule" id="PRU00169"/>
    </source>
</evidence>
<organism evidence="5 6">
    <name type="scientific">Paracoccus zhejiangensis</name>
    <dbReference type="NCBI Taxonomy" id="1077935"/>
    <lineage>
        <taxon>Bacteria</taxon>
        <taxon>Pseudomonadati</taxon>
        <taxon>Pseudomonadota</taxon>
        <taxon>Alphaproteobacteria</taxon>
        <taxon>Rhodobacterales</taxon>
        <taxon>Paracoccaceae</taxon>
        <taxon>Paracoccus</taxon>
    </lineage>
</organism>
<dbReference type="InterPro" id="IPR052016">
    <property type="entry name" value="Bact_Sigma-Reg"/>
</dbReference>
<reference evidence="5 6" key="1">
    <citation type="journal article" date="2013" name="Antonie Van Leeuwenhoek">
        <title>Paracoccus zhejiangensis sp. nov., isolated from activated sludge in wastewater-treatment system.</title>
        <authorList>
            <person name="Wu Z.G."/>
            <person name="Zhang D.F."/>
            <person name="Liu Y.L."/>
            <person name="Wang F."/>
            <person name="Jiang X."/>
            <person name="Li C."/>
            <person name="Li S.P."/>
            <person name="Hong Q."/>
            <person name="Li W.J."/>
        </authorList>
    </citation>
    <scope>NUCLEOTIDE SEQUENCE [LARGE SCALE GENOMIC DNA]</scope>
    <source>
        <strain evidence="5 6">J6</strain>
    </source>
</reference>
<dbReference type="EMBL" id="CP025430">
    <property type="protein sequence ID" value="AUH66283.1"/>
    <property type="molecule type" value="Genomic_DNA"/>
</dbReference>
<dbReference type="InterPro" id="IPR036457">
    <property type="entry name" value="PPM-type-like_dom_sf"/>
</dbReference>
<feature type="coiled-coil region" evidence="3">
    <location>
        <begin position="110"/>
        <end position="144"/>
    </location>
</feature>
<evidence type="ECO:0000256" key="3">
    <source>
        <dbReference type="SAM" id="Coils"/>
    </source>
</evidence>
<dbReference type="Pfam" id="PF00072">
    <property type="entry name" value="Response_reg"/>
    <property type="match status" value="1"/>
</dbReference>
<sequence>MLSIQLQRAGYQVIEAESGPEALQVCRRYEPDIVLSDWIMPGMTGPELCREFRGLSREGYGYFILLTSKTEASDIAYGLEAGADDFLTKPISGAELRARLRAGDRILRFEEKLRASNAQLQKTLDRLNLAQEAMDRDLREARKLQQGLVRERSGRFQHFELSLLLRPAGHIGGDLVGFFPINQDRAGIFSIDVSGHGVTAALLTARLAAHLSGSTEQNVALRAAQAGTEAVSPLALAQFFNTMLLEETQTDTYFTMVYADLDFHSGELRGVQAGHPHPLVQRRTGEIEPVGDGGMPIGVLARPRFDEFRLRLNPGDRLLIASDGITEATDPDGNLLGDEGVMNIARGHRGLSGHNFLDAMSFCVSQFTHGERRDDISAVLIEHREWGDRDADPLRSGPDRRGNLPP</sequence>
<dbReference type="GO" id="GO:0000160">
    <property type="term" value="P:phosphorelay signal transduction system"/>
    <property type="evidence" value="ECO:0007669"/>
    <property type="project" value="InterPro"/>
</dbReference>
<evidence type="ECO:0000313" key="5">
    <source>
        <dbReference type="EMBL" id="AUH66283.1"/>
    </source>
</evidence>
<dbReference type="Pfam" id="PF07228">
    <property type="entry name" value="SpoIIE"/>
    <property type="match status" value="1"/>
</dbReference>
<dbReference type="PANTHER" id="PTHR43156">
    <property type="entry name" value="STAGE II SPORULATION PROTEIN E-RELATED"/>
    <property type="match status" value="1"/>
</dbReference>
<proteinExistence type="predicted"/>